<dbReference type="EMBL" id="MK249200">
    <property type="protein sequence ID" value="QCQ84974.1"/>
    <property type="molecule type" value="Genomic_DNA"/>
</dbReference>
<name>A0A4P8PU01_9VIRU</name>
<sequence>MTCFYPVSGFRGPTGGLVMVKSKSPSQIPLTVPCGRCIGCRMTRSRQWAARIGHEASLHEENSFVTLTYNDRNLPDDYSVSVRALQLFLKRLRKKIEPRRVRFYACGEYGEKTLRPHYHIILFGYQFPDLVVWRRSPTGFYLYRSEILEELWQQKGHCEIGQVTASSGGYVARYCLKKIGGAPAADHYTRLHPLTGEICHVHPEFATQSTRPGIGSTWFDKYERDAFPSDFLVVEGQKVPVPSYYTRKLKDRYEYDLSEERAFIPRDDLGPIQRKRKDYAKSNASENTPERLAIRRECAEIRSERLTRELDD</sequence>
<evidence type="ECO:0000259" key="1">
    <source>
        <dbReference type="Pfam" id="PF23343"/>
    </source>
</evidence>
<feature type="domain" description="Replication-associated protein ORF2/G2P" evidence="1">
    <location>
        <begin position="62"/>
        <end position="178"/>
    </location>
</feature>
<reference evidence="2" key="1">
    <citation type="submission" date="2018-12" db="EMBL/GenBank/DDBJ databases">
        <title>Singled stranded DNA viruses identified in blackflies (Austrosimulium ungulatum) sampled in New Zealand.</title>
        <authorList>
            <person name="Kraberger S."/>
            <person name="Fontenele R.S."/>
            <person name="Schmidlin K."/>
            <person name="Walters M."/>
            <person name="Varsani A."/>
        </authorList>
    </citation>
    <scope>NUCLEOTIDE SEQUENCE [LARGE SCALE GENOMIC DNA]</scope>
    <source>
        <strain evidence="2">139</strain>
    </source>
</reference>
<accession>A0A4P8PU01</accession>
<evidence type="ECO:0000313" key="2">
    <source>
        <dbReference type="EMBL" id="QCQ84974.1"/>
    </source>
</evidence>
<dbReference type="Pfam" id="PF23343">
    <property type="entry name" value="REP_ORF2-G2P"/>
    <property type="match status" value="1"/>
</dbReference>
<organism evidence="2">
    <name type="scientific">Blackfly microvirus SF02</name>
    <dbReference type="NCBI Taxonomy" id="2576452"/>
    <lineage>
        <taxon>Viruses</taxon>
        <taxon>Monodnaviria</taxon>
        <taxon>Sangervirae</taxon>
        <taxon>Phixviricota</taxon>
        <taxon>Malgrandaviricetes</taxon>
        <taxon>Petitvirales</taxon>
        <taxon>Microviridae</taxon>
        <taxon>Microvirus</taxon>
    </lineage>
</organism>
<proteinExistence type="predicted"/>
<dbReference type="Proteomes" id="UP000324278">
    <property type="component" value="Segment"/>
</dbReference>
<protein>
    <submittedName>
        <fullName evidence="2">Replication initiator protein</fullName>
    </submittedName>
</protein>
<dbReference type="InterPro" id="IPR056906">
    <property type="entry name" value="ORF2/G2P_dom"/>
</dbReference>